<accession>A0A430ARY6</accession>
<proteinExistence type="predicted"/>
<dbReference type="InterPro" id="IPR027417">
    <property type="entry name" value="P-loop_NTPase"/>
</dbReference>
<dbReference type="GeneID" id="95579393"/>
<dbReference type="Gene3D" id="3.40.50.300">
    <property type="entry name" value="P-loop containing nucleotide triphosphate hydrolases"/>
    <property type="match status" value="1"/>
</dbReference>
<dbReference type="OrthoDB" id="9806903at2"/>
<comment type="caution">
    <text evidence="2">The sequence shown here is derived from an EMBL/GenBank/DDBJ whole genome shotgun (WGS) entry which is preliminary data.</text>
</comment>
<organism evidence="2 3">
    <name type="scientific">Vagococcus carniphilus</name>
    <dbReference type="NCBI Taxonomy" id="218144"/>
    <lineage>
        <taxon>Bacteria</taxon>
        <taxon>Bacillati</taxon>
        <taxon>Bacillota</taxon>
        <taxon>Bacilli</taxon>
        <taxon>Lactobacillales</taxon>
        <taxon>Enterococcaceae</taxon>
        <taxon>Vagococcus</taxon>
    </lineage>
</organism>
<dbReference type="InterPro" id="IPR011856">
    <property type="entry name" value="tRNA_endonuc-like_dom_sf"/>
</dbReference>
<evidence type="ECO:0000313" key="2">
    <source>
        <dbReference type="EMBL" id="RSU10810.1"/>
    </source>
</evidence>
<name>A0A430ARY6_9ENTE</name>
<gene>
    <name evidence="2" type="ORF">CBF28_12990</name>
</gene>
<dbReference type="SUPFAM" id="SSF52540">
    <property type="entry name" value="P-loop containing nucleoside triphosphate hydrolases"/>
    <property type="match status" value="1"/>
</dbReference>
<dbReference type="Pfam" id="PF20720">
    <property type="entry name" value="nSTAND3"/>
    <property type="match status" value="1"/>
</dbReference>
<dbReference type="CDD" id="cd01983">
    <property type="entry name" value="SIMIBI"/>
    <property type="match status" value="1"/>
</dbReference>
<dbReference type="InterPro" id="IPR049050">
    <property type="entry name" value="nSTAND3"/>
</dbReference>
<dbReference type="RefSeq" id="WP_126795965.1">
    <property type="nucleotide sequence ID" value="NZ_CP060720.1"/>
</dbReference>
<feature type="domain" description="Novel STAND NTPase 3" evidence="1">
    <location>
        <begin position="174"/>
        <end position="334"/>
    </location>
</feature>
<dbReference type="GO" id="GO:0003676">
    <property type="term" value="F:nucleic acid binding"/>
    <property type="evidence" value="ECO:0007669"/>
    <property type="project" value="InterPro"/>
</dbReference>
<evidence type="ECO:0000313" key="3">
    <source>
        <dbReference type="Proteomes" id="UP000288028"/>
    </source>
</evidence>
<dbReference type="EMBL" id="NGKB01000016">
    <property type="protein sequence ID" value="RSU10810.1"/>
    <property type="molecule type" value="Genomic_DNA"/>
</dbReference>
<dbReference type="AlphaFoldDB" id="A0A430ARY6"/>
<dbReference type="Gene3D" id="3.40.1350.10">
    <property type="match status" value="1"/>
</dbReference>
<protein>
    <recommendedName>
        <fullName evidence="1">Novel STAND NTPase 3 domain-containing protein</fullName>
    </recommendedName>
</protein>
<reference evidence="2 3" key="1">
    <citation type="submission" date="2017-05" db="EMBL/GenBank/DDBJ databases">
        <title>Vagococcus spp. assemblies.</title>
        <authorList>
            <person name="Gulvik C.A."/>
        </authorList>
    </citation>
    <scope>NUCLEOTIDE SEQUENCE [LARGE SCALE GENOMIC DNA]</scope>
    <source>
        <strain evidence="2 3">SS1714</strain>
    </source>
</reference>
<sequence>MFDYTMLNDYEFELLCRDIFQKFKGNKREYFTFSAGRDGGIDICDKEKKEIIQVKHYSKSSTSSLMTSLNKELEKIKKIETIEKYYVMTSNSLTLRNKQDIVKIFKKYMLDTSHVWGKEDIDKFLADENNTDIVRKNFKLWLNATNVLELMLENDILVDSEELLDSIEKKKELYVDTKAFHDSLKIFEKYNALILLGAPGVGKSTISEMLLLYYVNKGYSIRYVSSNDIGKIKQSLYEKSTSEVILLDDFLGQHYLKLDDKQPNELKTLLSKIIRSKNKKIILNSRITIFNEAFYKSQIFQNTFENYDLKKYTIDLNQITVLEKAKILYNHLYFNNIGKKYCKTIYYNKQYKEIINHKNYNPRIMEFVTNSRNLEFVEPNEYFSFIIGRLDNPEDVWKDEFENRLDKIDRIFMNTLYSLSDTKVNKEVLKIAFNNRIKKLDNIDTTINNFETVLVRLTKSLLIQSYSKKRKKIFISVLNPSINDYIQKSISLNPIELANIVNYSNYYEQISNINRLDTENDLIRKFLYNKGFNKLKSMEGSIYYYYLEELINNQILDESLIENVHLSLCSIKDVSDIPSIEKFSEVLTKLLTESFFEFYQLDSILLEENFFENYITIIDFKTACILIKKTPYSHKLKNVFFEELPLTLEWELASDYESIIDESWGNLYGNLFFEEPQYLLVEDNIDAIKDVMLTEASDILAETVDKYFVFINDSFFENDEEKEQIKEEVVDELLNEISNEVYERIRYEINEVNEPEYEYEYEERYTDNVDNNEGVIDDMFNRLTY</sequence>
<keyword evidence="3" id="KW-1185">Reference proteome</keyword>
<dbReference type="Proteomes" id="UP000288028">
    <property type="component" value="Unassembled WGS sequence"/>
</dbReference>
<evidence type="ECO:0000259" key="1">
    <source>
        <dbReference type="Pfam" id="PF20720"/>
    </source>
</evidence>